<reference evidence="4 5" key="1">
    <citation type="submission" date="2022-04" db="EMBL/GenBank/DDBJ databases">
        <title>Genome diversity in the genus Frankia.</title>
        <authorList>
            <person name="Carlos-Shanley C."/>
            <person name="Hahn D."/>
        </authorList>
    </citation>
    <scope>NUCLEOTIDE SEQUENCE [LARGE SCALE GENOMIC DNA]</scope>
    <source>
        <strain evidence="4 5">Ag45/Mut15</strain>
    </source>
</reference>
<dbReference type="EMBL" id="JALKFT010000025">
    <property type="protein sequence ID" value="MCK9878052.1"/>
    <property type="molecule type" value="Genomic_DNA"/>
</dbReference>
<protein>
    <submittedName>
        <fullName evidence="4">LLM class flavin-dependent oxidoreductase</fullName>
    </submittedName>
</protein>
<dbReference type="InterPro" id="IPR050766">
    <property type="entry name" value="Bact_Lucif_Oxidored"/>
</dbReference>
<evidence type="ECO:0000313" key="4">
    <source>
        <dbReference type="EMBL" id="MCK9878052.1"/>
    </source>
</evidence>
<feature type="domain" description="Luciferase-like" evidence="3">
    <location>
        <begin position="21"/>
        <end position="304"/>
    </location>
</feature>
<dbReference type="Proteomes" id="UP001201873">
    <property type="component" value="Unassembled WGS sequence"/>
</dbReference>
<dbReference type="PANTHER" id="PTHR30137">
    <property type="entry name" value="LUCIFERASE-LIKE MONOOXYGENASE"/>
    <property type="match status" value="1"/>
</dbReference>
<keyword evidence="5" id="KW-1185">Reference proteome</keyword>
<dbReference type="PANTHER" id="PTHR30137:SF8">
    <property type="entry name" value="BLR5498 PROTEIN"/>
    <property type="match status" value="1"/>
</dbReference>
<dbReference type="InterPro" id="IPR011251">
    <property type="entry name" value="Luciferase-like_dom"/>
</dbReference>
<dbReference type="Gene3D" id="3.20.20.30">
    <property type="entry name" value="Luciferase-like domain"/>
    <property type="match status" value="1"/>
</dbReference>
<evidence type="ECO:0000256" key="1">
    <source>
        <dbReference type="ARBA" id="ARBA00023002"/>
    </source>
</evidence>
<proteinExistence type="predicted"/>
<organism evidence="4 5">
    <name type="scientific">Frankia umida</name>
    <dbReference type="NCBI Taxonomy" id="573489"/>
    <lineage>
        <taxon>Bacteria</taxon>
        <taxon>Bacillati</taxon>
        <taxon>Actinomycetota</taxon>
        <taxon>Actinomycetes</taxon>
        <taxon>Frankiales</taxon>
        <taxon>Frankiaceae</taxon>
        <taxon>Frankia</taxon>
    </lineage>
</organism>
<name>A0ABT0K3H9_9ACTN</name>
<evidence type="ECO:0000256" key="2">
    <source>
        <dbReference type="ARBA" id="ARBA00023033"/>
    </source>
</evidence>
<dbReference type="InterPro" id="IPR036661">
    <property type="entry name" value="Luciferase-like_sf"/>
</dbReference>
<sequence length="346" mass="38172">MRVGLGYLNMAPAGDSATARALYADFLHDVRWAEDRGFAGIWVTEHHFSTYSLTSSPLILLAQAAAAAPRLRLGTSILVLPFWDPVRLAADVLTLDALSAGRFDFGIGRGYQPHEFLGFGRDAADNREIFAEAVDALEQLFTQEDRDFKGRHVRIDAPVTLLPRPTQQPHPPIWMAATSPESLRFAADRGFHFMLPAVTTYDQIVERRGWIDQAGGLPAGREFQVNRFVYLGDDAGRQRVVREIARQLQTSAALTNSVYPDAGAAPTPDQIDPAVEEKVRDILITGSADEVIDQFRALADVGISYVIAGFEFGYLNTETARHSRERFANEVLPHLADLTPSRPGSN</sequence>
<keyword evidence="1" id="KW-0560">Oxidoreductase</keyword>
<accession>A0ABT0K3H9</accession>
<dbReference type="SUPFAM" id="SSF51679">
    <property type="entry name" value="Bacterial luciferase-like"/>
    <property type="match status" value="1"/>
</dbReference>
<dbReference type="RefSeq" id="WP_248812752.1">
    <property type="nucleotide sequence ID" value="NZ_JALKFT010000025.1"/>
</dbReference>
<evidence type="ECO:0000259" key="3">
    <source>
        <dbReference type="Pfam" id="PF00296"/>
    </source>
</evidence>
<comment type="caution">
    <text evidence="4">The sequence shown here is derived from an EMBL/GenBank/DDBJ whole genome shotgun (WGS) entry which is preliminary data.</text>
</comment>
<keyword evidence="2" id="KW-0503">Monooxygenase</keyword>
<gene>
    <name evidence="4" type="ORF">MXD59_20135</name>
</gene>
<evidence type="ECO:0000313" key="5">
    <source>
        <dbReference type="Proteomes" id="UP001201873"/>
    </source>
</evidence>
<dbReference type="Pfam" id="PF00296">
    <property type="entry name" value="Bac_luciferase"/>
    <property type="match status" value="1"/>
</dbReference>